<organism evidence="3 4">
    <name type="scientific">Rhodotorula paludigena</name>
    <dbReference type="NCBI Taxonomy" id="86838"/>
    <lineage>
        <taxon>Eukaryota</taxon>
        <taxon>Fungi</taxon>
        <taxon>Dikarya</taxon>
        <taxon>Basidiomycota</taxon>
        <taxon>Pucciniomycotina</taxon>
        <taxon>Microbotryomycetes</taxon>
        <taxon>Sporidiobolales</taxon>
        <taxon>Sporidiobolaceae</taxon>
        <taxon>Rhodotorula</taxon>
    </lineage>
</organism>
<evidence type="ECO:0000313" key="4">
    <source>
        <dbReference type="Proteomes" id="UP001342314"/>
    </source>
</evidence>
<dbReference type="PROSITE" id="PS00778">
    <property type="entry name" value="HIS_ACID_PHOSPHAT_2"/>
    <property type="match status" value="1"/>
</dbReference>
<dbReference type="Proteomes" id="UP001342314">
    <property type="component" value="Unassembled WGS sequence"/>
</dbReference>
<dbReference type="SUPFAM" id="SSF53254">
    <property type="entry name" value="Phosphoglycerate mutase-like"/>
    <property type="match status" value="1"/>
</dbReference>
<sequence>MLSAVAVASLALLAGSAPAPASAAAVNAAAIKNPLPSYISNNLGPYSPWYPLGSYRAPPSGCKIDQVNILQRHGARFPTANAGKKIQASIAKLQQNATSLTGDLEFVKDFTYSLKADVLTPLGKQESYEAGVEAYKRYSGLLGGDAEPTASLPSLVIDNTAGMNNTLDDNNCDDAPENEQYADAWLATYAVEATTRINEMAPNASVEVDDILNYMQLCGFESEYKEQVSPWCKLFTSEEFAGMEYYYDLSKYYKTGYGNALGPAQGVGYINELISRLTGDRAYVLADETQVNQTLAQNPSTFPLDRALYADFSHDNQMIAIFSAMGLSNGPSLPETGPHAGQVWVTSQLVPFAGRLVTERLTCGDETFIRFFMLYALNNADGDYLECGWKAV</sequence>
<dbReference type="PANTHER" id="PTHR20963">
    <property type="entry name" value="MULTIPLE INOSITOL POLYPHOSPHATE PHOSPHATASE-RELATED"/>
    <property type="match status" value="1"/>
</dbReference>
<keyword evidence="1" id="KW-0378">Hydrolase</keyword>
<dbReference type="CDD" id="cd07061">
    <property type="entry name" value="HP_HAP_like"/>
    <property type="match status" value="1"/>
</dbReference>
<dbReference type="GO" id="GO:0003993">
    <property type="term" value="F:acid phosphatase activity"/>
    <property type="evidence" value="ECO:0007669"/>
    <property type="project" value="TreeGrafter"/>
</dbReference>
<evidence type="ECO:0000313" key="3">
    <source>
        <dbReference type="EMBL" id="GJN89382.1"/>
    </source>
</evidence>
<dbReference type="InterPro" id="IPR033379">
    <property type="entry name" value="Acid_Pase_AS"/>
</dbReference>
<reference evidence="3 4" key="1">
    <citation type="submission" date="2021-12" db="EMBL/GenBank/DDBJ databases">
        <title>High titer production of polyol ester of fatty acids by Rhodotorula paludigena BS15 towards product separation-free biomass refinery.</title>
        <authorList>
            <person name="Mano J."/>
            <person name="Ono H."/>
            <person name="Tanaka T."/>
            <person name="Naito K."/>
            <person name="Sushida H."/>
            <person name="Ike M."/>
            <person name="Tokuyasu K."/>
            <person name="Kitaoka M."/>
        </authorList>
    </citation>
    <scope>NUCLEOTIDE SEQUENCE [LARGE SCALE GENOMIC DNA]</scope>
    <source>
        <strain evidence="3 4">BS15</strain>
    </source>
</reference>
<dbReference type="EMBL" id="BQKY01000004">
    <property type="protein sequence ID" value="GJN89382.1"/>
    <property type="molecule type" value="Genomic_DNA"/>
</dbReference>
<evidence type="ECO:0000256" key="1">
    <source>
        <dbReference type="ARBA" id="ARBA00022801"/>
    </source>
</evidence>
<keyword evidence="2" id="KW-0732">Signal</keyword>
<name>A0AAV5GJ57_9BASI</name>
<feature type="chain" id="PRO_5043708418" description="Acid phosphatase" evidence="2">
    <location>
        <begin position="24"/>
        <end position="392"/>
    </location>
</feature>
<dbReference type="InterPro" id="IPR000560">
    <property type="entry name" value="His_Pase_clade-2"/>
</dbReference>
<gene>
    <name evidence="3" type="ORF">Rhopal_002362-T1</name>
</gene>
<accession>A0AAV5GJ57</accession>
<keyword evidence="4" id="KW-1185">Reference proteome</keyword>
<dbReference type="Gene3D" id="3.40.50.1240">
    <property type="entry name" value="Phosphoglycerate mutase-like"/>
    <property type="match status" value="1"/>
</dbReference>
<comment type="caution">
    <text evidence="3">The sequence shown here is derived from an EMBL/GenBank/DDBJ whole genome shotgun (WGS) entry which is preliminary data.</text>
</comment>
<dbReference type="Pfam" id="PF00328">
    <property type="entry name" value="His_Phos_2"/>
    <property type="match status" value="2"/>
</dbReference>
<proteinExistence type="predicted"/>
<dbReference type="PANTHER" id="PTHR20963:SF18">
    <property type="entry name" value="ACID PHOSPHATASE PHO11-RELATED"/>
    <property type="match status" value="1"/>
</dbReference>
<protein>
    <recommendedName>
        <fullName evidence="5">Acid phosphatase</fullName>
    </recommendedName>
</protein>
<dbReference type="PROSITE" id="PS00616">
    <property type="entry name" value="HIS_ACID_PHOSPHAT_1"/>
    <property type="match status" value="1"/>
</dbReference>
<evidence type="ECO:0008006" key="5">
    <source>
        <dbReference type="Google" id="ProtNLM"/>
    </source>
</evidence>
<dbReference type="InterPro" id="IPR029033">
    <property type="entry name" value="His_PPase_superfam"/>
</dbReference>
<feature type="signal peptide" evidence="2">
    <location>
        <begin position="1"/>
        <end position="23"/>
    </location>
</feature>
<evidence type="ECO:0000256" key="2">
    <source>
        <dbReference type="SAM" id="SignalP"/>
    </source>
</evidence>
<dbReference type="AlphaFoldDB" id="A0AAV5GJ57"/>